<keyword evidence="3 5" id="KW-1133">Transmembrane helix</keyword>
<dbReference type="InterPro" id="IPR022764">
    <property type="entry name" value="Peptidase_S54_rhomboid_dom"/>
</dbReference>
<dbReference type="EMBL" id="JBHUIM010000001">
    <property type="protein sequence ID" value="MFD2245495.1"/>
    <property type="molecule type" value="Genomic_DNA"/>
</dbReference>
<dbReference type="GO" id="GO:0006508">
    <property type="term" value="P:proteolysis"/>
    <property type="evidence" value="ECO:0007669"/>
    <property type="project" value="UniProtKB-KW"/>
</dbReference>
<keyword evidence="4 5" id="KW-0472">Membrane</keyword>
<evidence type="ECO:0000256" key="5">
    <source>
        <dbReference type="SAM" id="Phobius"/>
    </source>
</evidence>
<name>A0ABW5CW19_9BACT</name>
<sequence length="272" mass="30150">MPQHFSGNVSPELQEENSRFAHSFLPGALFVALLWLISLLEYLTDANLSWLGILPRNFFGLIGLVTAPLIHGGLVHLLSNSFPLVLLSGFILFMHRHIALRVIAFVYFSSGILTWFIGRPAYHVGASGVIYGLAGFLLFNGLLRRDRAAMAVSLAMLFLYGGLFYGLFPEEERISWEGHLGGLLSGLLAAVLFVEDKVAVQKPADEVLEEIATLTVLQQQHSSSTIGKDLYKYKINYRIAPPAENQKFQQRYVLNKQTGMVEPPTHGYGVSS</sequence>
<proteinExistence type="predicted"/>
<dbReference type="SUPFAM" id="SSF144091">
    <property type="entry name" value="Rhomboid-like"/>
    <property type="match status" value="1"/>
</dbReference>
<dbReference type="Gene3D" id="1.20.1540.10">
    <property type="entry name" value="Rhomboid-like"/>
    <property type="match status" value="1"/>
</dbReference>
<accession>A0ABW5CW19</accession>
<evidence type="ECO:0000313" key="7">
    <source>
        <dbReference type="EMBL" id="MFD2245495.1"/>
    </source>
</evidence>
<dbReference type="Pfam" id="PF01694">
    <property type="entry name" value="Rhomboid"/>
    <property type="match status" value="1"/>
</dbReference>
<evidence type="ECO:0000256" key="4">
    <source>
        <dbReference type="ARBA" id="ARBA00023136"/>
    </source>
</evidence>
<feature type="transmembrane region" description="Helical" evidence="5">
    <location>
        <begin position="58"/>
        <end position="78"/>
    </location>
</feature>
<dbReference type="InterPro" id="IPR050925">
    <property type="entry name" value="Rhomboid_protease_S54"/>
</dbReference>
<keyword evidence="8" id="KW-1185">Reference proteome</keyword>
<evidence type="ECO:0000313" key="8">
    <source>
        <dbReference type="Proteomes" id="UP001597374"/>
    </source>
</evidence>
<keyword evidence="7" id="KW-0645">Protease</keyword>
<reference evidence="8" key="1">
    <citation type="journal article" date="2019" name="Int. J. Syst. Evol. Microbiol.">
        <title>The Global Catalogue of Microorganisms (GCM) 10K type strain sequencing project: providing services to taxonomists for standard genome sequencing and annotation.</title>
        <authorList>
            <consortium name="The Broad Institute Genomics Platform"/>
            <consortium name="The Broad Institute Genome Sequencing Center for Infectious Disease"/>
            <person name="Wu L."/>
            <person name="Ma J."/>
        </authorList>
    </citation>
    <scope>NUCLEOTIDE SEQUENCE [LARGE SCALE GENOMIC DNA]</scope>
    <source>
        <strain evidence="8">CGMCC 4.1782</strain>
    </source>
</reference>
<comment type="subcellular location">
    <subcellularLocation>
        <location evidence="1">Membrane</location>
        <topology evidence="1">Multi-pass membrane protein</topology>
    </subcellularLocation>
</comment>
<feature type="transmembrane region" description="Helical" evidence="5">
    <location>
        <begin position="124"/>
        <end position="143"/>
    </location>
</feature>
<feature type="transmembrane region" description="Helical" evidence="5">
    <location>
        <begin position="20"/>
        <end position="38"/>
    </location>
</feature>
<dbReference type="Proteomes" id="UP001597374">
    <property type="component" value="Unassembled WGS sequence"/>
</dbReference>
<feature type="transmembrane region" description="Helical" evidence="5">
    <location>
        <begin position="98"/>
        <end position="118"/>
    </location>
</feature>
<keyword evidence="2 5" id="KW-0812">Transmembrane</keyword>
<dbReference type="RefSeq" id="WP_250429048.1">
    <property type="nucleotide sequence ID" value="NZ_JALPRR010000002.1"/>
</dbReference>
<dbReference type="PANTHER" id="PTHR43731">
    <property type="entry name" value="RHOMBOID PROTEASE"/>
    <property type="match status" value="1"/>
</dbReference>
<gene>
    <name evidence="7" type="ORF">ACFSKP_04460</name>
</gene>
<dbReference type="PANTHER" id="PTHR43731:SF9">
    <property type="entry name" value="SLR1461 PROTEIN"/>
    <property type="match status" value="1"/>
</dbReference>
<evidence type="ECO:0000256" key="3">
    <source>
        <dbReference type="ARBA" id="ARBA00022989"/>
    </source>
</evidence>
<dbReference type="EC" id="3.4.21.-" evidence="7"/>
<feature type="transmembrane region" description="Helical" evidence="5">
    <location>
        <begin position="150"/>
        <end position="168"/>
    </location>
</feature>
<evidence type="ECO:0000256" key="1">
    <source>
        <dbReference type="ARBA" id="ARBA00004141"/>
    </source>
</evidence>
<protein>
    <submittedName>
        <fullName evidence="7">Rhomboid family intramembrane serine protease</fullName>
        <ecNumber evidence="7">3.4.21.-</ecNumber>
    </submittedName>
</protein>
<feature type="domain" description="Peptidase S54 rhomboid" evidence="6">
    <location>
        <begin position="62"/>
        <end position="194"/>
    </location>
</feature>
<dbReference type="InterPro" id="IPR035952">
    <property type="entry name" value="Rhomboid-like_sf"/>
</dbReference>
<keyword evidence="7" id="KW-0378">Hydrolase</keyword>
<evidence type="ECO:0000259" key="6">
    <source>
        <dbReference type="Pfam" id="PF01694"/>
    </source>
</evidence>
<organism evidence="7 8">
    <name type="scientific">Pontibacter ruber</name>
    <dbReference type="NCBI Taxonomy" id="1343895"/>
    <lineage>
        <taxon>Bacteria</taxon>
        <taxon>Pseudomonadati</taxon>
        <taxon>Bacteroidota</taxon>
        <taxon>Cytophagia</taxon>
        <taxon>Cytophagales</taxon>
        <taxon>Hymenobacteraceae</taxon>
        <taxon>Pontibacter</taxon>
    </lineage>
</organism>
<evidence type="ECO:0000256" key="2">
    <source>
        <dbReference type="ARBA" id="ARBA00022692"/>
    </source>
</evidence>
<comment type="caution">
    <text evidence="7">The sequence shown here is derived from an EMBL/GenBank/DDBJ whole genome shotgun (WGS) entry which is preliminary data.</text>
</comment>
<dbReference type="GO" id="GO:0008233">
    <property type="term" value="F:peptidase activity"/>
    <property type="evidence" value="ECO:0007669"/>
    <property type="project" value="UniProtKB-KW"/>
</dbReference>